<evidence type="ECO:0000256" key="6">
    <source>
        <dbReference type="PROSITE-ProRule" id="PRU00108"/>
    </source>
</evidence>
<proteinExistence type="predicted"/>
<dbReference type="Pfam" id="PF00046">
    <property type="entry name" value="Homeodomain"/>
    <property type="match status" value="1"/>
</dbReference>
<evidence type="ECO:0000313" key="10">
    <source>
        <dbReference type="EMBL" id="KAG8557917.1"/>
    </source>
</evidence>
<dbReference type="Gene3D" id="1.10.10.60">
    <property type="entry name" value="Homeodomain-like"/>
    <property type="match status" value="1"/>
</dbReference>
<dbReference type="PROSITE" id="PS00027">
    <property type="entry name" value="HOMEOBOX_1"/>
    <property type="match status" value="1"/>
</dbReference>
<dbReference type="InterPro" id="IPR050649">
    <property type="entry name" value="Paired_Homeobox_TFs"/>
</dbReference>
<organism evidence="10 11">
    <name type="scientific">Engystomops pustulosus</name>
    <name type="common">Tungara frog</name>
    <name type="synonym">Physalaemus pustulosus</name>
    <dbReference type="NCBI Taxonomy" id="76066"/>
    <lineage>
        <taxon>Eukaryota</taxon>
        <taxon>Metazoa</taxon>
        <taxon>Chordata</taxon>
        <taxon>Craniata</taxon>
        <taxon>Vertebrata</taxon>
        <taxon>Euteleostomi</taxon>
        <taxon>Amphibia</taxon>
        <taxon>Batrachia</taxon>
        <taxon>Anura</taxon>
        <taxon>Neobatrachia</taxon>
        <taxon>Hyloidea</taxon>
        <taxon>Leptodactylidae</taxon>
        <taxon>Leiuperinae</taxon>
        <taxon>Engystomops</taxon>
    </lineage>
</organism>
<dbReference type="EMBL" id="WNYA01000008">
    <property type="protein sequence ID" value="KAG8557918.1"/>
    <property type="molecule type" value="Genomic_DNA"/>
</dbReference>
<evidence type="ECO:0000259" key="9">
    <source>
        <dbReference type="PROSITE" id="PS50071"/>
    </source>
</evidence>
<feature type="region of interest" description="Disordered" evidence="8">
    <location>
        <begin position="170"/>
        <end position="215"/>
    </location>
</feature>
<evidence type="ECO:0000256" key="2">
    <source>
        <dbReference type="ARBA" id="ARBA00022473"/>
    </source>
</evidence>
<comment type="caution">
    <text evidence="10">The sequence shown here is derived from an EMBL/GenBank/DDBJ whole genome shotgun (WGS) entry which is preliminary data.</text>
</comment>
<evidence type="ECO:0000256" key="3">
    <source>
        <dbReference type="ARBA" id="ARBA00023125"/>
    </source>
</evidence>
<dbReference type="GO" id="GO:0005634">
    <property type="term" value="C:nucleus"/>
    <property type="evidence" value="ECO:0007669"/>
    <property type="project" value="UniProtKB-SubCell"/>
</dbReference>
<dbReference type="InterPro" id="IPR009057">
    <property type="entry name" value="Homeodomain-like_sf"/>
</dbReference>
<evidence type="ECO:0000256" key="7">
    <source>
        <dbReference type="RuleBase" id="RU000682"/>
    </source>
</evidence>
<dbReference type="PROSITE" id="PS50071">
    <property type="entry name" value="HOMEOBOX_2"/>
    <property type="match status" value="1"/>
</dbReference>
<dbReference type="FunFam" id="1.10.10.60:FF:000057">
    <property type="entry name" value="Short stature homeobox 2"/>
    <property type="match status" value="1"/>
</dbReference>
<protein>
    <recommendedName>
        <fullName evidence="9">Homeobox domain-containing protein</fullName>
    </recommendedName>
</protein>
<sequence>MVVHLSRPSRLCCAHLPGDSFFLGSDMFGPGHHIAPQPLAAHIYSHILPNRFSNIFFPAPIFGFQLFQPCSHSGTHKDAMVFPPQQPRPCHMPDRSHRLKQRRSRANYSAWQLEELEKVFQTNHYPDIFIREALALKLDLLETRVQVWFQNRRAKMRRQMKMQNYQVQLKAKSRSDCKNHQRTEENPLEDIKSTNNNLLHPQNHKREGPEQVEDTTTRSIAILRSKAWEHEAGIHGLVATHEGPQDLTMNKDSGANVTH</sequence>
<feature type="DNA-binding region" description="Homeobox" evidence="6">
    <location>
        <begin position="101"/>
        <end position="160"/>
    </location>
</feature>
<feature type="domain" description="Homeobox" evidence="9">
    <location>
        <begin position="99"/>
        <end position="159"/>
    </location>
</feature>
<name>A0AAV7A9H3_ENGPU</name>
<feature type="compositionally biased region" description="Basic and acidic residues" evidence="8">
    <location>
        <begin position="173"/>
        <end position="192"/>
    </location>
</feature>
<dbReference type="Proteomes" id="UP000824782">
    <property type="component" value="Unassembled WGS sequence"/>
</dbReference>
<evidence type="ECO:0000256" key="1">
    <source>
        <dbReference type="ARBA" id="ARBA00004123"/>
    </source>
</evidence>
<reference evidence="10" key="1">
    <citation type="thesis" date="2020" institute="ProQuest LLC" country="789 East Eisenhower Parkway, Ann Arbor, MI, USA">
        <title>Comparative Genomics and Chromosome Evolution.</title>
        <authorList>
            <person name="Mudd A.B."/>
        </authorList>
    </citation>
    <scope>NUCLEOTIDE SEQUENCE</scope>
    <source>
        <strain evidence="10">237g6f4</strain>
        <tissue evidence="10">Blood</tissue>
    </source>
</reference>
<keyword evidence="3 6" id="KW-0238">DNA-binding</keyword>
<dbReference type="CDD" id="cd00086">
    <property type="entry name" value="homeodomain"/>
    <property type="match status" value="1"/>
</dbReference>
<dbReference type="EMBL" id="WNYA01000008">
    <property type="protein sequence ID" value="KAG8557917.1"/>
    <property type="molecule type" value="Genomic_DNA"/>
</dbReference>
<dbReference type="SMART" id="SM00389">
    <property type="entry name" value="HOX"/>
    <property type="match status" value="1"/>
</dbReference>
<feature type="region of interest" description="Disordered" evidence="8">
    <location>
        <begin position="237"/>
        <end position="259"/>
    </location>
</feature>
<dbReference type="PANTHER" id="PTHR24329">
    <property type="entry name" value="HOMEOBOX PROTEIN ARISTALESS"/>
    <property type="match status" value="1"/>
</dbReference>
<keyword evidence="11" id="KW-1185">Reference proteome</keyword>
<dbReference type="GO" id="GO:0000977">
    <property type="term" value="F:RNA polymerase II transcription regulatory region sequence-specific DNA binding"/>
    <property type="evidence" value="ECO:0007669"/>
    <property type="project" value="TreeGrafter"/>
</dbReference>
<evidence type="ECO:0000256" key="5">
    <source>
        <dbReference type="ARBA" id="ARBA00023242"/>
    </source>
</evidence>
<gene>
    <name evidence="10" type="ORF">GDO81_016780</name>
</gene>
<dbReference type="AlphaFoldDB" id="A0AAV7A9H3"/>
<comment type="subcellular location">
    <subcellularLocation>
        <location evidence="1 6 7">Nucleus</location>
    </subcellularLocation>
</comment>
<keyword evidence="4 6" id="KW-0371">Homeobox</keyword>
<dbReference type="InterPro" id="IPR001356">
    <property type="entry name" value="HD"/>
</dbReference>
<evidence type="ECO:0000313" key="11">
    <source>
        <dbReference type="Proteomes" id="UP000824782"/>
    </source>
</evidence>
<dbReference type="InterPro" id="IPR017970">
    <property type="entry name" value="Homeobox_CS"/>
</dbReference>
<keyword evidence="2" id="KW-0217">Developmental protein</keyword>
<accession>A0AAV7A9H3</accession>
<evidence type="ECO:0000256" key="8">
    <source>
        <dbReference type="SAM" id="MobiDB-lite"/>
    </source>
</evidence>
<dbReference type="PANTHER" id="PTHR24329:SF576">
    <property type="entry name" value="RETINAL HOMEOBOX PROTEIN RX1"/>
    <property type="match status" value="1"/>
</dbReference>
<keyword evidence="5 6" id="KW-0539">Nucleus</keyword>
<dbReference type="SUPFAM" id="SSF46689">
    <property type="entry name" value="Homeodomain-like"/>
    <property type="match status" value="1"/>
</dbReference>
<dbReference type="GO" id="GO:0000981">
    <property type="term" value="F:DNA-binding transcription factor activity, RNA polymerase II-specific"/>
    <property type="evidence" value="ECO:0007669"/>
    <property type="project" value="InterPro"/>
</dbReference>
<evidence type="ECO:0000256" key="4">
    <source>
        <dbReference type="ARBA" id="ARBA00023155"/>
    </source>
</evidence>
<feature type="compositionally biased region" description="Polar residues" evidence="8">
    <location>
        <begin position="247"/>
        <end position="259"/>
    </location>
</feature>